<evidence type="ECO:0000256" key="10">
    <source>
        <dbReference type="ARBA" id="ARBA00033445"/>
    </source>
</evidence>
<evidence type="ECO:0000313" key="17">
    <source>
        <dbReference type="Proteomes" id="UP000014760"/>
    </source>
</evidence>
<evidence type="ECO:0000259" key="14">
    <source>
        <dbReference type="Pfam" id="PF22666"/>
    </source>
</evidence>
<dbReference type="EMBL" id="KB310244">
    <property type="protein sequence ID" value="ELT92106.1"/>
    <property type="molecule type" value="Genomic_DNA"/>
</dbReference>
<dbReference type="STRING" id="283909.R7TKM8"/>
<reference evidence="16" key="3">
    <citation type="submission" date="2015-06" db="UniProtKB">
        <authorList>
            <consortium name="EnsemblMetazoa"/>
        </authorList>
    </citation>
    <scope>IDENTIFICATION</scope>
</reference>
<dbReference type="EMBL" id="AMQN01013471">
    <property type="status" value="NOT_ANNOTATED_CDS"/>
    <property type="molecule type" value="Genomic_DNA"/>
</dbReference>
<dbReference type="FunCoup" id="R7TKM8">
    <property type="interactions" value="532"/>
</dbReference>
<dbReference type="FunFam" id="2.60.120.260:FF:000060">
    <property type="entry name" value="Probable beta-mannosidase"/>
    <property type="match status" value="1"/>
</dbReference>
<organism evidence="15">
    <name type="scientific">Capitella teleta</name>
    <name type="common">Polychaete worm</name>
    <dbReference type="NCBI Taxonomy" id="283909"/>
    <lineage>
        <taxon>Eukaryota</taxon>
        <taxon>Metazoa</taxon>
        <taxon>Spiralia</taxon>
        <taxon>Lophotrochozoa</taxon>
        <taxon>Annelida</taxon>
        <taxon>Polychaeta</taxon>
        <taxon>Sedentaria</taxon>
        <taxon>Scolecida</taxon>
        <taxon>Capitellidae</taxon>
        <taxon>Capitella</taxon>
    </lineage>
</organism>
<dbReference type="InterPro" id="IPR054593">
    <property type="entry name" value="Beta-mannosidase-like_N2"/>
</dbReference>
<dbReference type="AlphaFoldDB" id="R7TKM8"/>
<keyword evidence="17" id="KW-1185">Reference proteome</keyword>
<dbReference type="InterPro" id="IPR008979">
    <property type="entry name" value="Galactose-bd-like_sf"/>
</dbReference>
<dbReference type="Gene3D" id="3.20.20.80">
    <property type="entry name" value="Glycosidases"/>
    <property type="match status" value="1"/>
</dbReference>
<evidence type="ECO:0000256" key="7">
    <source>
        <dbReference type="ARBA" id="ARBA00023180"/>
    </source>
</evidence>
<dbReference type="SUPFAM" id="SSF49303">
    <property type="entry name" value="beta-Galactosidase/glucuronidase domain"/>
    <property type="match status" value="1"/>
</dbReference>
<dbReference type="FunFam" id="3.20.20.80:FF:000035">
    <property type="entry name" value="Mannosidase beta"/>
    <property type="match status" value="1"/>
</dbReference>
<dbReference type="Pfam" id="PF17753">
    <property type="entry name" value="Ig_mannosidase"/>
    <property type="match status" value="1"/>
</dbReference>
<proteinExistence type="inferred from homology"/>
<evidence type="ECO:0000256" key="8">
    <source>
        <dbReference type="ARBA" id="ARBA00023228"/>
    </source>
</evidence>
<feature type="chain" id="PRO_5008787116" description="beta-mannosidase" evidence="12">
    <location>
        <begin position="37"/>
        <end position="968"/>
    </location>
</feature>
<keyword evidence="6" id="KW-0378">Hydrolase</keyword>
<sequence length="968" mass="110590">MVGDSLLRLSLGGMLMLHMKMSLVFLCSMAFGFVSSHEEIALNGDGWMVSGLNTNRSYPAKVPGSIYTDLMRQGILDDPLFRFNNEVYRWVAKQNWSYVSEFEVTANFLLFDHVILRCEGLDTVATIEINRMHIADTNNMFRRYTFDIKDALKEGRNTIHVTFQSPVAYAKRQSEAFPYEVPPVCPSPEQRGECHANFIRKEACSFSWDWGPSFPTVGIWKDLAIEAFNGPIIRYILPESRSVSDDWELSVAVHFAEVGATSSGSISLSIPALNISAKKEIHLNSDDSVVSLKFPVQFCPKTREIPTLKCRELDGIRLCLDVIFKSRNWASFAAGRRVQLWWPNGHGTPFLYDMKVTFTNSQGQNGPAHDLKIGFRTIKLVQNPIEGASGLSFYFEVNQQPIFIKGSNWIPADVFQERISRDRLENLLSSAAKANMNMLRVWGGGVYESDDFYNLADEYGILLWQDFMFACADYPANAEFLDNVRHEITHQVRRLSKHASIAIWAGNNENEWGFMAKRHTPSDPQKLKYYRDYISLTVRTIFDVVQTEDPYSRPFVPSSPSNGAETITEGWVAANPQDPHYGDVHHYDYKSDSWDWRVFPIPRFASEYGLQSWCSLETLLPVSNTEDLKINSSFCDHRQHHPQGESQMWNEISRHLKPPNNSNQTQKFIDYIYLTQINQAVGIKTEAELFRRMQDHVTPNGEGFTMGSLYWQLNDIWQAPTWSSIEYGGKWKMLHYMAQDFYAHSLISSSLNGDNLDVYLIHETPASQRNPPSSSSLKFKASKSKPKHENEAAFMERTNAPGWIVEISIYDWSKQGALKSWNFHVDKLNLTSNLIFHNNLPSMLQESECPSMQHCFLFLRASNGAESCDNWIPLSYYTDAVGLRNSQIMVSDLMQTKEQIDFSLTADAISPFVWLEAEGLNGHFSRNGFLLGHEDGRKESFTFYADQSVDLNEFSQKLVARSLMDVYM</sequence>
<dbReference type="SUPFAM" id="SSF51445">
    <property type="entry name" value="(Trans)glycosidases"/>
    <property type="match status" value="1"/>
</dbReference>
<dbReference type="PANTHER" id="PTHR43730">
    <property type="entry name" value="BETA-MANNOSIDASE"/>
    <property type="match status" value="1"/>
</dbReference>
<dbReference type="OMA" id="KRQWKGP"/>
<keyword evidence="8" id="KW-0458">Lysosome</keyword>
<evidence type="ECO:0000256" key="1">
    <source>
        <dbReference type="ARBA" id="ARBA00000829"/>
    </source>
</evidence>
<dbReference type="InterPro" id="IPR013783">
    <property type="entry name" value="Ig-like_fold"/>
</dbReference>
<evidence type="ECO:0000256" key="5">
    <source>
        <dbReference type="ARBA" id="ARBA00022729"/>
    </source>
</evidence>
<evidence type="ECO:0000259" key="13">
    <source>
        <dbReference type="Pfam" id="PF17753"/>
    </source>
</evidence>
<reference evidence="15 17" key="2">
    <citation type="journal article" date="2013" name="Nature">
        <title>Insights into bilaterian evolution from three spiralian genomes.</title>
        <authorList>
            <person name="Simakov O."/>
            <person name="Marletaz F."/>
            <person name="Cho S.J."/>
            <person name="Edsinger-Gonzales E."/>
            <person name="Havlak P."/>
            <person name="Hellsten U."/>
            <person name="Kuo D.H."/>
            <person name="Larsson T."/>
            <person name="Lv J."/>
            <person name="Arendt D."/>
            <person name="Savage R."/>
            <person name="Osoegawa K."/>
            <person name="de Jong P."/>
            <person name="Grimwood J."/>
            <person name="Chapman J.A."/>
            <person name="Shapiro H."/>
            <person name="Aerts A."/>
            <person name="Otillar R.P."/>
            <person name="Terry A.Y."/>
            <person name="Boore J.L."/>
            <person name="Grigoriev I.V."/>
            <person name="Lindberg D.R."/>
            <person name="Seaver E.C."/>
            <person name="Weisblat D.A."/>
            <person name="Putnam N.H."/>
            <person name="Rokhsar D.S."/>
        </authorList>
    </citation>
    <scope>NUCLEOTIDE SEQUENCE</scope>
    <source>
        <strain evidence="15 17">I ESC-2004</strain>
    </source>
</reference>
<keyword evidence="7" id="KW-0325">Glycoprotein</keyword>
<feature type="domain" description="Beta-mannosidase Ig-fold" evidence="13">
    <location>
        <begin position="883"/>
        <end position="965"/>
    </location>
</feature>
<evidence type="ECO:0000256" key="12">
    <source>
        <dbReference type="SAM" id="SignalP"/>
    </source>
</evidence>
<dbReference type="EC" id="3.2.1.25" evidence="4"/>
<dbReference type="InterPro" id="IPR036156">
    <property type="entry name" value="Beta-gal/glucu_dom_sf"/>
</dbReference>
<evidence type="ECO:0000256" key="3">
    <source>
        <dbReference type="ARBA" id="ARBA00007401"/>
    </source>
</evidence>
<dbReference type="GO" id="GO:0006516">
    <property type="term" value="P:glycoprotein catabolic process"/>
    <property type="evidence" value="ECO:0007669"/>
    <property type="project" value="TreeGrafter"/>
</dbReference>
<comment type="catalytic activity">
    <reaction evidence="1">
        <text>Hydrolysis of terminal, non-reducing beta-D-mannose residues in beta-D-mannosides.</text>
        <dbReference type="EC" id="3.2.1.25"/>
    </reaction>
</comment>
<dbReference type="InterPro" id="IPR050887">
    <property type="entry name" value="Beta-mannosidase_GH2"/>
</dbReference>
<evidence type="ECO:0000256" key="2">
    <source>
        <dbReference type="ARBA" id="ARBA00004371"/>
    </source>
</evidence>
<evidence type="ECO:0000313" key="15">
    <source>
        <dbReference type="EMBL" id="ELT92106.1"/>
    </source>
</evidence>
<feature type="region of interest" description="Disordered" evidence="11">
    <location>
        <begin position="767"/>
        <end position="791"/>
    </location>
</feature>
<dbReference type="Gene3D" id="2.60.40.10">
    <property type="entry name" value="Immunoglobulins"/>
    <property type="match status" value="2"/>
</dbReference>
<dbReference type="PANTHER" id="PTHR43730:SF1">
    <property type="entry name" value="BETA-MANNOSIDASE"/>
    <property type="match status" value="1"/>
</dbReference>
<evidence type="ECO:0000256" key="6">
    <source>
        <dbReference type="ARBA" id="ARBA00022801"/>
    </source>
</evidence>
<dbReference type="InterPro" id="IPR041625">
    <property type="entry name" value="Beta-mannosidase_Ig"/>
</dbReference>
<protein>
    <recommendedName>
        <fullName evidence="4">beta-mannosidase</fullName>
        <ecNumber evidence="4">3.2.1.25</ecNumber>
    </recommendedName>
    <alternativeName>
        <fullName evidence="10">Mannanase</fullName>
    </alternativeName>
</protein>
<keyword evidence="5 12" id="KW-0732">Signal</keyword>
<evidence type="ECO:0000256" key="4">
    <source>
        <dbReference type="ARBA" id="ARBA00012754"/>
    </source>
</evidence>
<evidence type="ECO:0000256" key="11">
    <source>
        <dbReference type="SAM" id="MobiDB-lite"/>
    </source>
</evidence>
<dbReference type="InterPro" id="IPR017853">
    <property type="entry name" value="GH"/>
</dbReference>
<dbReference type="SUPFAM" id="SSF49785">
    <property type="entry name" value="Galactose-binding domain-like"/>
    <property type="match status" value="1"/>
</dbReference>
<evidence type="ECO:0000256" key="9">
    <source>
        <dbReference type="ARBA" id="ARBA00023295"/>
    </source>
</evidence>
<dbReference type="OrthoDB" id="2866996at2759"/>
<comment type="similarity">
    <text evidence="3">Belongs to the glycosyl hydrolase 2 family.</text>
</comment>
<name>R7TKM8_CAPTE</name>
<dbReference type="Pfam" id="PF22666">
    <property type="entry name" value="Glyco_hydro_2_N2"/>
    <property type="match status" value="1"/>
</dbReference>
<comment type="subcellular location">
    <subcellularLocation>
        <location evidence="2">Lysosome</location>
    </subcellularLocation>
</comment>
<feature type="domain" description="Beta-mannosidase-like galactose-binding" evidence="14">
    <location>
        <begin position="47"/>
        <end position="221"/>
    </location>
</feature>
<dbReference type="GO" id="GO:0005764">
    <property type="term" value="C:lysosome"/>
    <property type="evidence" value="ECO:0007669"/>
    <property type="project" value="UniProtKB-SubCell"/>
</dbReference>
<dbReference type="GO" id="GO:0004567">
    <property type="term" value="F:beta-mannosidase activity"/>
    <property type="evidence" value="ECO:0007669"/>
    <property type="project" value="UniProtKB-EC"/>
</dbReference>
<dbReference type="HOGENOM" id="CLU_005015_3_1_1"/>
<evidence type="ECO:0000313" key="16">
    <source>
        <dbReference type="EnsemblMetazoa" id="CapteP225581"/>
    </source>
</evidence>
<accession>R7TKM8</accession>
<dbReference type="EnsemblMetazoa" id="CapteT225581">
    <property type="protein sequence ID" value="CapteP225581"/>
    <property type="gene ID" value="CapteG225581"/>
</dbReference>
<keyword evidence="9" id="KW-0326">Glycosidase</keyword>
<feature type="signal peptide" evidence="12">
    <location>
        <begin position="1"/>
        <end position="36"/>
    </location>
</feature>
<gene>
    <name evidence="15" type="ORF">CAPTEDRAFT_225581</name>
</gene>
<dbReference type="Proteomes" id="UP000014760">
    <property type="component" value="Unassembled WGS sequence"/>
</dbReference>
<reference evidence="17" key="1">
    <citation type="submission" date="2012-12" db="EMBL/GenBank/DDBJ databases">
        <authorList>
            <person name="Hellsten U."/>
            <person name="Grimwood J."/>
            <person name="Chapman J.A."/>
            <person name="Shapiro H."/>
            <person name="Aerts A."/>
            <person name="Otillar R.P."/>
            <person name="Terry A.Y."/>
            <person name="Boore J.L."/>
            <person name="Simakov O."/>
            <person name="Marletaz F."/>
            <person name="Cho S.-J."/>
            <person name="Edsinger-Gonzales E."/>
            <person name="Havlak P."/>
            <person name="Kuo D.-H."/>
            <person name="Larsson T."/>
            <person name="Lv J."/>
            <person name="Arendt D."/>
            <person name="Savage R."/>
            <person name="Osoegawa K."/>
            <person name="de Jong P."/>
            <person name="Lindberg D.R."/>
            <person name="Seaver E.C."/>
            <person name="Weisblat D.A."/>
            <person name="Putnam N.H."/>
            <person name="Grigoriev I.V."/>
            <person name="Rokhsar D.S."/>
        </authorList>
    </citation>
    <scope>NUCLEOTIDE SEQUENCE</scope>
    <source>
        <strain evidence="17">I ESC-2004</strain>
    </source>
</reference>
<dbReference type="Gene3D" id="2.60.120.260">
    <property type="entry name" value="Galactose-binding domain-like"/>
    <property type="match status" value="1"/>
</dbReference>